<name>W1V3J6_9FIRM</name>
<protein>
    <submittedName>
        <fullName evidence="1">Uncharacterized protein</fullName>
    </submittedName>
</protein>
<feature type="non-terminal residue" evidence="1">
    <location>
        <position position="24"/>
    </location>
</feature>
<organism evidence="1 2">
    <name type="scientific">Veillonella dispar DORA_11</name>
    <dbReference type="NCBI Taxonomy" id="1403949"/>
    <lineage>
        <taxon>Bacteria</taxon>
        <taxon>Bacillati</taxon>
        <taxon>Bacillota</taxon>
        <taxon>Negativicutes</taxon>
        <taxon>Veillonellales</taxon>
        <taxon>Veillonellaceae</taxon>
        <taxon>Veillonella</taxon>
    </lineage>
</organism>
<dbReference type="EMBL" id="AZMJ01000249">
    <property type="protein sequence ID" value="ETJ00527.1"/>
    <property type="molecule type" value="Genomic_DNA"/>
</dbReference>
<accession>W1V3J6</accession>
<dbReference type="PROSITE" id="PS51257">
    <property type="entry name" value="PROKAR_LIPOPROTEIN"/>
    <property type="match status" value="1"/>
</dbReference>
<sequence>MKRLLISGLLGACMLMGIAGCGPQ</sequence>
<evidence type="ECO:0000313" key="1">
    <source>
        <dbReference type="EMBL" id="ETJ00527.1"/>
    </source>
</evidence>
<proteinExistence type="predicted"/>
<dbReference type="AlphaFoldDB" id="W1V3J6"/>
<gene>
    <name evidence="1" type="ORF">Q619_VDC00249G0001</name>
</gene>
<dbReference type="Proteomes" id="UP000018855">
    <property type="component" value="Unassembled WGS sequence"/>
</dbReference>
<evidence type="ECO:0000313" key="2">
    <source>
        <dbReference type="Proteomes" id="UP000018855"/>
    </source>
</evidence>
<reference evidence="1 2" key="1">
    <citation type="submission" date="2013-12" db="EMBL/GenBank/DDBJ databases">
        <title>A Varibaculum cambriense genome reconstructed from a premature infant gut community with otherwise low bacterial novelty that shifts toward anaerobic metabolism during the third week of life.</title>
        <authorList>
            <person name="Brown C.T."/>
            <person name="Sharon I."/>
            <person name="Thomas B.C."/>
            <person name="Castelle C.J."/>
            <person name="Morowitz M.J."/>
            <person name="Banfield J.F."/>
        </authorList>
    </citation>
    <scope>NUCLEOTIDE SEQUENCE [LARGE SCALE GENOMIC DNA]</scope>
    <source>
        <strain evidence="2">DORA_11</strain>
    </source>
</reference>
<comment type="caution">
    <text evidence="1">The sequence shown here is derived from an EMBL/GenBank/DDBJ whole genome shotgun (WGS) entry which is preliminary data.</text>
</comment>